<keyword evidence="8" id="KW-0333">Golgi apparatus</keyword>
<dbReference type="PANTHER" id="PTHR12952">
    <property type="entry name" value="SYS1"/>
    <property type="match status" value="1"/>
</dbReference>
<feature type="transmembrane region" description="Helical" evidence="10">
    <location>
        <begin position="83"/>
        <end position="107"/>
    </location>
</feature>
<evidence type="ECO:0000256" key="4">
    <source>
        <dbReference type="ARBA" id="ARBA00022448"/>
    </source>
</evidence>
<organism evidence="11 12">
    <name type="scientific">Frankliniella occidentalis</name>
    <name type="common">Western flower thrips</name>
    <name type="synonym">Euthrips occidentalis</name>
    <dbReference type="NCBI Taxonomy" id="133901"/>
    <lineage>
        <taxon>Eukaryota</taxon>
        <taxon>Metazoa</taxon>
        <taxon>Ecdysozoa</taxon>
        <taxon>Arthropoda</taxon>
        <taxon>Hexapoda</taxon>
        <taxon>Insecta</taxon>
        <taxon>Pterygota</taxon>
        <taxon>Neoptera</taxon>
        <taxon>Paraneoptera</taxon>
        <taxon>Thysanoptera</taxon>
        <taxon>Terebrantia</taxon>
        <taxon>Thripoidea</taxon>
        <taxon>Thripidae</taxon>
        <taxon>Frankliniella</taxon>
    </lineage>
</organism>
<evidence type="ECO:0000256" key="7">
    <source>
        <dbReference type="ARBA" id="ARBA00022989"/>
    </source>
</evidence>
<dbReference type="OrthoDB" id="542931at2759"/>
<comment type="similarity">
    <text evidence="2">Belongs to the SYS1 family.</text>
</comment>
<feature type="transmembrane region" description="Helical" evidence="10">
    <location>
        <begin position="35"/>
        <end position="63"/>
    </location>
</feature>
<name>A0A6J1SG26_FRAOC</name>
<evidence type="ECO:0000256" key="1">
    <source>
        <dbReference type="ARBA" id="ARBA00004653"/>
    </source>
</evidence>
<evidence type="ECO:0000313" key="12">
    <source>
        <dbReference type="RefSeq" id="XP_026277541.1"/>
    </source>
</evidence>
<dbReference type="GO" id="GO:0000139">
    <property type="term" value="C:Golgi membrane"/>
    <property type="evidence" value="ECO:0007669"/>
    <property type="project" value="UniProtKB-SubCell"/>
</dbReference>
<keyword evidence="4" id="KW-0813">Transport</keyword>
<evidence type="ECO:0000256" key="2">
    <source>
        <dbReference type="ARBA" id="ARBA00008160"/>
    </source>
</evidence>
<dbReference type="PANTHER" id="PTHR12952:SF0">
    <property type="entry name" value="PROTEIN SYS1 HOMOLOG"/>
    <property type="match status" value="1"/>
</dbReference>
<dbReference type="GeneID" id="113205938"/>
<dbReference type="GO" id="GO:0034067">
    <property type="term" value="P:protein localization to Golgi apparatus"/>
    <property type="evidence" value="ECO:0007669"/>
    <property type="project" value="TreeGrafter"/>
</dbReference>
<dbReference type="GO" id="GO:0043001">
    <property type="term" value="P:Golgi to plasma membrane protein transport"/>
    <property type="evidence" value="ECO:0007669"/>
    <property type="project" value="TreeGrafter"/>
</dbReference>
<evidence type="ECO:0000256" key="8">
    <source>
        <dbReference type="ARBA" id="ARBA00023034"/>
    </source>
</evidence>
<dbReference type="Pfam" id="PF09801">
    <property type="entry name" value="SYS1"/>
    <property type="match status" value="1"/>
</dbReference>
<keyword evidence="6" id="KW-0653">Protein transport</keyword>
<feature type="transmembrane region" description="Helical" evidence="10">
    <location>
        <begin position="114"/>
        <end position="135"/>
    </location>
</feature>
<sequence>MLHDSIFSASCILHFMTLEMKKLRGQFRSTIWDPILIISQILAMQSIFYSCLGLWLSMVNVLTGSNSSLDLLFKYEEIHIHNFGGRAVIAAFVLNSLTGAIALWFIVGRTKQCLDFATTTHLLHLLICWVYNSLFPSTLSWWLLNAACVTIMCVYGEYLCLKTELQAIPLSVGPKADL</sequence>
<dbReference type="GO" id="GO:0005802">
    <property type="term" value="C:trans-Golgi network"/>
    <property type="evidence" value="ECO:0007669"/>
    <property type="project" value="TreeGrafter"/>
</dbReference>
<dbReference type="GO" id="GO:0006895">
    <property type="term" value="P:Golgi to endosome transport"/>
    <property type="evidence" value="ECO:0007669"/>
    <property type="project" value="TreeGrafter"/>
</dbReference>
<evidence type="ECO:0000256" key="9">
    <source>
        <dbReference type="ARBA" id="ARBA00023136"/>
    </source>
</evidence>
<evidence type="ECO:0000313" key="11">
    <source>
        <dbReference type="Proteomes" id="UP000504606"/>
    </source>
</evidence>
<reference evidence="12" key="2">
    <citation type="submission" date="2025-08" db="UniProtKB">
        <authorList>
            <consortium name="RefSeq"/>
        </authorList>
    </citation>
    <scope>IDENTIFICATION</scope>
    <source>
        <tissue evidence="12">Whole organism</tissue>
    </source>
</reference>
<keyword evidence="9 10" id="KW-0472">Membrane</keyword>
<evidence type="ECO:0000256" key="3">
    <source>
        <dbReference type="ARBA" id="ARBA00014516"/>
    </source>
</evidence>
<keyword evidence="5 10" id="KW-0812">Transmembrane</keyword>
<dbReference type="Proteomes" id="UP000504606">
    <property type="component" value="Unplaced"/>
</dbReference>
<dbReference type="CTD" id="90196"/>
<dbReference type="PIRSF" id="PIRSF031402">
    <property type="entry name" value="SYS1_homologue"/>
    <property type="match status" value="1"/>
</dbReference>
<proteinExistence type="inferred from homology"/>
<evidence type="ECO:0000256" key="5">
    <source>
        <dbReference type="ARBA" id="ARBA00022692"/>
    </source>
</evidence>
<keyword evidence="11" id="KW-1185">Reference proteome</keyword>
<dbReference type="InterPro" id="IPR019185">
    <property type="entry name" value="Integral_membrane_SYS1-rel"/>
</dbReference>
<dbReference type="RefSeq" id="XP_026277541.1">
    <property type="nucleotide sequence ID" value="XM_026421756.2"/>
</dbReference>
<evidence type="ECO:0000256" key="6">
    <source>
        <dbReference type="ARBA" id="ARBA00022927"/>
    </source>
</evidence>
<dbReference type="InterPro" id="IPR016973">
    <property type="entry name" value="Integral_membrane_SYS1"/>
</dbReference>
<gene>
    <name evidence="12" type="primary">LOC113205938</name>
</gene>
<protein>
    <recommendedName>
        <fullName evidence="3">Protein SYS1 homolog</fullName>
    </recommendedName>
</protein>
<dbReference type="KEGG" id="foc:113205938"/>
<comment type="subcellular location">
    <subcellularLocation>
        <location evidence="1">Golgi apparatus membrane</location>
        <topology evidence="1">Multi-pass membrane protein</topology>
    </subcellularLocation>
</comment>
<evidence type="ECO:0000256" key="10">
    <source>
        <dbReference type="SAM" id="Phobius"/>
    </source>
</evidence>
<dbReference type="GO" id="GO:0005829">
    <property type="term" value="C:cytosol"/>
    <property type="evidence" value="ECO:0007669"/>
    <property type="project" value="GOC"/>
</dbReference>
<accession>A0A6J1SG26</accession>
<keyword evidence="7 10" id="KW-1133">Transmembrane helix</keyword>
<reference evidence="12" key="1">
    <citation type="journal article" date="2018" name="Proc. Natl. Acad. Sci. U.S.A.">
        <title>Phylogenomics and the evolution of hemipteroid insects.</title>
        <authorList>
            <person name="Johnson K.P."/>
            <person name="Dietrich C.H."/>
            <person name="Friedrich F."/>
            <person name="Beutel R.G."/>
            <person name="Wipfler B."/>
            <person name="Peters R.S."/>
            <person name="Allen J.M."/>
            <person name="Petersen M."/>
            <person name="Donath A."/>
            <person name="Walden K.K."/>
            <person name="Kozlov A.M."/>
            <person name="Podsiadlowski L."/>
            <person name="Mayer C."/>
            <person name="Meusemann K."/>
            <person name="Vasilikopoulos A."/>
            <person name="Waterhouse R.M."/>
            <person name="Cameron S.L."/>
            <person name="Weirauch C."/>
            <person name="Swanson D.R."/>
            <person name="Percy D.M."/>
            <person name="Hardy N.B."/>
            <person name="Terry I."/>
            <person name="Liu S."/>
            <person name="Zhou X."/>
            <person name="Misof B."/>
            <person name="Robertson H.M."/>
            <person name="Yoshizawa K."/>
        </authorList>
    </citation>
    <scope>NUCLEOTIDE SEQUENCE</scope>
    <source>
        <tissue evidence="12">Whole organism</tissue>
    </source>
</reference>
<dbReference type="AlphaFoldDB" id="A0A6J1SG26"/>